<dbReference type="GO" id="GO:0004674">
    <property type="term" value="F:protein serine/threonine kinase activity"/>
    <property type="evidence" value="ECO:0007669"/>
    <property type="project" value="TreeGrafter"/>
</dbReference>
<organism evidence="2 3">
    <name type="scientific">Racocetra fulgida</name>
    <dbReference type="NCBI Taxonomy" id="60492"/>
    <lineage>
        <taxon>Eukaryota</taxon>
        <taxon>Fungi</taxon>
        <taxon>Fungi incertae sedis</taxon>
        <taxon>Mucoromycota</taxon>
        <taxon>Glomeromycotina</taxon>
        <taxon>Glomeromycetes</taxon>
        <taxon>Diversisporales</taxon>
        <taxon>Gigasporaceae</taxon>
        <taxon>Racocetra</taxon>
    </lineage>
</organism>
<dbReference type="SUPFAM" id="SSF56112">
    <property type="entry name" value="Protein kinase-like (PK-like)"/>
    <property type="match status" value="1"/>
</dbReference>
<keyword evidence="3" id="KW-1185">Reference proteome</keyword>
<proteinExistence type="predicted"/>
<dbReference type="InterPro" id="IPR051681">
    <property type="entry name" value="Ser/Thr_Kinases-Pseudokinases"/>
</dbReference>
<gene>
    <name evidence="2" type="ORF">RFULGI_LOCUS13963</name>
</gene>
<dbReference type="GO" id="GO:0005524">
    <property type="term" value="F:ATP binding"/>
    <property type="evidence" value="ECO:0007669"/>
    <property type="project" value="InterPro"/>
</dbReference>
<dbReference type="EMBL" id="CAJVPZ010038779">
    <property type="protein sequence ID" value="CAG8756182.1"/>
    <property type="molecule type" value="Genomic_DNA"/>
</dbReference>
<feature type="non-terminal residue" evidence="2">
    <location>
        <position position="317"/>
    </location>
</feature>
<feature type="non-terminal residue" evidence="2">
    <location>
        <position position="1"/>
    </location>
</feature>
<dbReference type="Pfam" id="PF00069">
    <property type="entry name" value="Pkinase"/>
    <property type="match status" value="1"/>
</dbReference>
<name>A0A9N9NTM5_9GLOM</name>
<sequence length="317" mass="36113">FQLKNCSKLINMIEWVPYEKFDDVMYKSKGGFSTIYTATWISGWITNWDEHDRKFLRSGSQYVVLKALNDSSDPNDGFFKEDYMLILSIALDGDLNDYLKSNSKITWLDRYTLLYDVASAIEVIHNSNMIHKDLHPGNILLDGKAWLLCDLGFCGPANKGQAFGIMPYVAPEVLTGGGYTTASDIYSIGIIMWIITSRCHPFSDRDYDNILATDIFFGLRPTIISGTPDNYEKLMKECWDANPSHRPNISVLCKFFISKKNEIMNGKYSFPELNTTPNLLSKTSKIIDSNNINEAILRKKKTIETDEIEALLEYNNP</sequence>
<dbReference type="Gene3D" id="1.10.510.10">
    <property type="entry name" value="Transferase(Phosphotransferase) domain 1"/>
    <property type="match status" value="1"/>
</dbReference>
<dbReference type="AlphaFoldDB" id="A0A9N9NTM5"/>
<evidence type="ECO:0000259" key="1">
    <source>
        <dbReference type="PROSITE" id="PS50011"/>
    </source>
</evidence>
<evidence type="ECO:0000313" key="2">
    <source>
        <dbReference type="EMBL" id="CAG8756182.1"/>
    </source>
</evidence>
<dbReference type="Proteomes" id="UP000789396">
    <property type="component" value="Unassembled WGS sequence"/>
</dbReference>
<dbReference type="InterPro" id="IPR011009">
    <property type="entry name" value="Kinase-like_dom_sf"/>
</dbReference>
<evidence type="ECO:0000313" key="3">
    <source>
        <dbReference type="Proteomes" id="UP000789396"/>
    </source>
</evidence>
<accession>A0A9N9NTM5</accession>
<reference evidence="2" key="1">
    <citation type="submission" date="2021-06" db="EMBL/GenBank/DDBJ databases">
        <authorList>
            <person name="Kallberg Y."/>
            <person name="Tangrot J."/>
            <person name="Rosling A."/>
        </authorList>
    </citation>
    <scope>NUCLEOTIDE SEQUENCE</scope>
    <source>
        <strain evidence="2">IN212</strain>
    </source>
</reference>
<protein>
    <submittedName>
        <fullName evidence="2">18910_t:CDS:1</fullName>
    </submittedName>
</protein>
<dbReference type="PROSITE" id="PS50011">
    <property type="entry name" value="PROTEIN_KINASE_DOM"/>
    <property type="match status" value="1"/>
</dbReference>
<comment type="caution">
    <text evidence="2">The sequence shown here is derived from an EMBL/GenBank/DDBJ whole genome shotgun (WGS) entry which is preliminary data.</text>
</comment>
<dbReference type="InterPro" id="IPR000719">
    <property type="entry name" value="Prot_kinase_dom"/>
</dbReference>
<feature type="domain" description="Protein kinase" evidence="1">
    <location>
        <begin position="21"/>
        <end position="256"/>
    </location>
</feature>
<dbReference type="PANTHER" id="PTHR44329">
    <property type="entry name" value="SERINE/THREONINE-PROTEIN KINASE TNNI3K-RELATED"/>
    <property type="match status" value="1"/>
</dbReference>
<dbReference type="OrthoDB" id="2319145at2759"/>